<dbReference type="InterPro" id="IPR001750">
    <property type="entry name" value="ND/Mrp_TM"/>
</dbReference>
<reference evidence="9 10" key="1">
    <citation type="submission" date="2024-02" db="EMBL/GenBank/DDBJ databases">
        <title>Genome and pathogenicity analysis of Helicobacter mastomyrinus isolated from mice.</title>
        <authorList>
            <person name="Zhu L."/>
        </authorList>
    </citation>
    <scope>NUCLEOTIDE SEQUENCE [LARGE SCALE GENOMIC DNA]</scope>
    <source>
        <strain evidence="9 10">Hm-17</strain>
    </source>
</reference>
<protein>
    <submittedName>
        <fullName evidence="9">NADH-quinone oxidoreductase subunit L</fullName>
    </submittedName>
</protein>
<evidence type="ECO:0000256" key="6">
    <source>
        <dbReference type="SAM" id="Phobius"/>
    </source>
</evidence>
<dbReference type="InterPro" id="IPR001516">
    <property type="entry name" value="Proton_antipo_N"/>
</dbReference>
<dbReference type="EMBL" id="CP145316">
    <property type="protein sequence ID" value="XAM18255.1"/>
    <property type="molecule type" value="Genomic_DNA"/>
</dbReference>
<evidence type="ECO:0000256" key="1">
    <source>
        <dbReference type="ARBA" id="ARBA00004127"/>
    </source>
</evidence>
<feature type="transmembrane region" description="Helical" evidence="6">
    <location>
        <begin position="255"/>
        <end position="273"/>
    </location>
</feature>
<feature type="transmembrane region" description="Helical" evidence="6">
    <location>
        <begin position="177"/>
        <end position="198"/>
    </location>
</feature>
<keyword evidence="4 6" id="KW-0472">Membrane</keyword>
<comment type="subcellular location">
    <subcellularLocation>
        <location evidence="1">Endomembrane system</location>
        <topology evidence="1">Multi-pass membrane protein</topology>
    </subcellularLocation>
    <subcellularLocation>
        <location evidence="5">Membrane</location>
        <topology evidence="5">Multi-pass membrane protein</topology>
    </subcellularLocation>
</comment>
<accession>A0ABZ3F6B4</accession>
<dbReference type="PRINTS" id="PR01435">
    <property type="entry name" value="NPOXDRDTASE5"/>
</dbReference>
<dbReference type="InterPro" id="IPR018393">
    <property type="entry name" value="NADHpl_OxRdtase_5_subgr"/>
</dbReference>
<feature type="transmembrane region" description="Helical" evidence="6">
    <location>
        <begin position="341"/>
        <end position="359"/>
    </location>
</feature>
<keyword evidence="2 5" id="KW-0812">Transmembrane</keyword>
<evidence type="ECO:0000256" key="3">
    <source>
        <dbReference type="ARBA" id="ARBA00022989"/>
    </source>
</evidence>
<keyword evidence="10" id="KW-1185">Reference proteome</keyword>
<feature type="transmembrane region" description="Helical" evidence="6">
    <location>
        <begin position="83"/>
        <end position="111"/>
    </location>
</feature>
<evidence type="ECO:0000313" key="10">
    <source>
        <dbReference type="Proteomes" id="UP001434737"/>
    </source>
</evidence>
<dbReference type="Pfam" id="PF00361">
    <property type="entry name" value="Proton_antipo_M"/>
    <property type="match status" value="1"/>
</dbReference>
<feature type="transmembrane region" description="Helical" evidence="6">
    <location>
        <begin position="12"/>
        <end position="29"/>
    </location>
</feature>
<organism evidence="9 10">
    <name type="scientific">Helicobacter mastomyrinus</name>
    <dbReference type="NCBI Taxonomy" id="287948"/>
    <lineage>
        <taxon>Bacteria</taxon>
        <taxon>Pseudomonadati</taxon>
        <taxon>Campylobacterota</taxon>
        <taxon>Epsilonproteobacteria</taxon>
        <taxon>Campylobacterales</taxon>
        <taxon>Helicobacteraceae</taxon>
        <taxon>Helicobacter</taxon>
    </lineage>
</organism>
<dbReference type="InterPro" id="IPR003945">
    <property type="entry name" value="NU5C-like"/>
</dbReference>
<feature type="transmembrane region" description="Helical" evidence="6">
    <location>
        <begin position="498"/>
        <end position="518"/>
    </location>
</feature>
<evidence type="ECO:0000256" key="5">
    <source>
        <dbReference type="RuleBase" id="RU000320"/>
    </source>
</evidence>
<dbReference type="PANTHER" id="PTHR42829:SF2">
    <property type="entry name" value="NADH-UBIQUINONE OXIDOREDUCTASE CHAIN 5"/>
    <property type="match status" value="1"/>
</dbReference>
<feature type="transmembrane region" description="Helical" evidence="6">
    <location>
        <begin position="380"/>
        <end position="399"/>
    </location>
</feature>
<dbReference type="PANTHER" id="PTHR42829">
    <property type="entry name" value="NADH-UBIQUINONE OXIDOREDUCTASE CHAIN 5"/>
    <property type="match status" value="1"/>
</dbReference>
<feature type="transmembrane region" description="Helical" evidence="6">
    <location>
        <begin position="600"/>
        <end position="621"/>
    </location>
</feature>
<dbReference type="Gene3D" id="1.20.5.2700">
    <property type="match status" value="1"/>
</dbReference>
<evidence type="ECO:0000259" key="8">
    <source>
        <dbReference type="Pfam" id="PF00662"/>
    </source>
</evidence>
<feature type="transmembrane region" description="Helical" evidence="6">
    <location>
        <begin position="285"/>
        <end position="306"/>
    </location>
</feature>
<feature type="domain" description="NADH-Ubiquinone oxidoreductase (complex I) chain 5 N-terminal" evidence="8">
    <location>
        <begin position="74"/>
        <end position="124"/>
    </location>
</feature>
<feature type="transmembrane region" description="Helical" evidence="6">
    <location>
        <begin position="419"/>
        <end position="443"/>
    </location>
</feature>
<evidence type="ECO:0000259" key="7">
    <source>
        <dbReference type="Pfam" id="PF00361"/>
    </source>
</evidence>
<evidence type="ECO:0000313" key="9">
    <source>
        <dbReference type="EMBL" id="XAM18255.1"/>
    </source>
</evidence>
<feature type="domain" description="NADH:quinone oxidoreductase/Mrp antiporter transmembrane" evidence="7">
    <location>
        <begin position="140"/>
        <end position="429"/>
    </location>
</feature>
<feature type="transmembrane region" description="Helical" evidence="6">
    <location>
        <begin position="123"/>
        <end position="140"/>
    </location>
</feature>
<dbReference type="PRINTS" id="PR01434">
    <property type="entry name" value="NADHDHGNASE5"/>
</dbReference>
<dbReference type="RefSeq" id="WP_300448050.1">
    <property type="nucleotide sequence ID" value="NZ_CP145316.1"/>
</dbReference>
<proteinExistence type="predicted"/>
<dbReference type="NCBIfam" id="TIGR01974">
    <property type="entry name" value="NDH_I_L"/>
    <property type="match status" value="1"/>
</dbReference>
<sequence>MTLGNETLIQLVYIALFAPLCGAIFAAFFGHRQKCLIAGIVPTLLLCISFVASLLLFISLYQADLIIHIDFLTWIEAGDFYSSFGYMVDVISVSMMLVVSLISMLVHIYSIGYMRHDKGFNRYFSYLSAFVFSMMLLVMSDNFLGLFAGWEGVGLCSYLLIGFWYEKTSANFASIEAFVMNRIADLALIIGIFLIVYHCESLKYEEVFLSLQTENFDNSLFVWIGALLFVGAMGKSAQFPFHTWLADAMEGPTPVSALIHAATMVTAGVYLVVRCSPIYQMIPDVSFFIASLGTFVAIFGASMALVNRDLKRIIAYSTLSQLGYMFVAAGFGAYWVALFHLITHAFFKSLLFLGAGNVMHAMNDKLDITKMGGLHKPLRYTMIMMCIASVALAGIYPFAGFFSKDLILEIAFSEHTLIWTMLLISALFTAFYSFRLLMLVFFVPKSHHEHPHEAYPYMLLAMLPLAILSIIAGLGEVLEHFLSGYIPYTLPTLPTQTHFLLIGATLSLVALVALFSIIKYAKGGFSTFWERTFIYKILYNNYYIPKLYECFFIKPYQKCALFLWHKIEIGIDHFTDTIAHYVRALGGKLSLIQNGSLTRMLTLMIGGLTLLLLACALYFIWRQL</sequence>
<dbReference type="Pfam" id="PF00662">
    <property type="entry name" value="Proton_antipo_N"/>
    <property type="match status" value="1"/>
</dbReference>
<feature type="transmembrane region" description="Helical" evidence="6">
    <location>
        <begin position="146"/>
        <end position="165"/>
    </location>
</feature>
<feature type="transmembrane region" description="Helical" evidence="6">
    <location>
        <begin position="218"/>
        <end position="234"/>
    </location>
</feature>
<feature type="transmembrane region" description="Helical" evidence="6">
    <location>
        <begin position="36"/>
        <end position="63"/>
    </location>
</feature>
<gene>
    <name evidence="9" type="primary">nuoL</name>
    <name evidence="9" type="ORF">V3I05_00725</name>
</gene>
<feature type="transmembrane region" description="Helical" evidence="6">
    <location>
        <begin position="455"/>
        <end position="478"/>
    </location>
</feature>
<keyword evidence="3 6" id="KW-1133">Transmembrane helix</keyword>
<evidence type="ECO:0000256" key="4">
    <source>
        <dbReference type="ARBA" id="ARBA00023136"/>
    </source>
</evidence>
<dbReference type="Proteomes" id="UP001434737">
    <property type="component" value="Chromosome"/>
</dbReference>
<name>A0ABZ3F6B4_9HELI</name>
<evidence type="ECO:0000256" key="2">
    <source>
        <dbReference type="ARBA" id="ARBA00022692"/>
    </source>
</evidence>
<dbReference type="NCBIfam" id="NF005141">
    <property type="entry name" value="PRK06590.1"/>
    <property type="match status" value="1"/>
</dbReference>
<feature type="transmembrane region" description="Helical" evidence="6">
    <location>
        <begin position="313"/>
        <end position="335"/>
    </location>
</feature>